<keyword evidence="2" id="KW-1185">Reference proteome</keyword>
<evidence type="ECO:0000313" key="2">
    <source>
        <dbReference type="Proteomes" id="UP001281761"/>
    </source>
</evidence>
<gene>
    <name evidence="1" type="ORF">BLNAU_8544</name>
</gene>
<name>A0ABQ9XYB5_9EUKA</name>
<dbReference type="EMBL" id="JARBJD010000055">
    <property type="protein sequence ID" value="KAK2956490.1"/>
    <property type="molecule type" value="Genomic_DNA"/>
</dbReference>
<sequence>MAAIGSALGGTSVNHLDFHFTTLYCRHLIVLVHHLSHPLSVCLIHQSGRENPRTRTWIDESLVGLKNISKVYEPIKDIITNYEKTFALGIASYSTTFGTSLLEQLGDTKLAPILTDLTTLMDNLKDKTEREKLTSALATAISPLINKAKQLNTTWAEYAKNVTDYQTDHITFNTSYVSGLSPIVDEIISKYAEDTKTWDSPEEGEIATTKLSFGDFQPSLRVPLIEMPVL</sequence>
<reference evidence="1 2" key="1">
    <citation type="journal article" date="2022" name="bioRxiv">
        <title>Genomics of Preaxostyla Flagellates Illuminates Evolutionary Transitions and the Path Towards Mitochondrial Loss.</title>
        <authorList>
            <person name="Novak L.V.F."/>
            <person name="Treitli S.C."/>
            <person name="Pyrih J."/>
            <person name="Halakuc P."/>
            <person name="Pipaliya S.V."/>
            <person name="Vacek V."/>
            <person name="Brzon O."/>
            <person name="Soukal P."/>
            <person name="Eme L."/>
            <person name="Dacks J.B."/>
            <person name="Karnkowska A."/>
            <person name="Elias M."/>
            <person name="Hampl V."/>
        </authorList>
    </citation>
    <scope>NUCLEOTIDE SEQUENCE [LARGE SCALE GENOMIC DNA]</scope>
    <source>
        <strain evidence="1">NAU3</strain>
        <tissue evidence="1">Gut</tissue>
    </source>
</reference>
<accession>A0ABQ9XYB5</accession>
<organism evidence="1 2">
    <name type="scientific">Blattamonas nauphoetae</name>
    <dbReference type="NCBI Taxonomy" id="2049346"/>
    <lineage>
        <taxon>Eukaryota</taxon>
        <taxon>Metamonada</taxon>
        <taxon>Preaxostyla</taxon>
        <taxon>Oxymonadida</taxon>
        <taxon>Blattamonas</taxon>
    </lineage>
</organism>
<comment type="caution">
    <text evidence="1">The sequence shown here is derived from an EMBL/GenBank/DDBJ whole genome shotgun (WGS) entry which is preliminary data.</text>
</comment>
<evidence type="ECO:0000313" key="1">
    <source>
        <dbReference type="EMBL" id="KAK2956490.1"/>
    </source>
</evidence>
<proteinExistence type="predicted"/>
<protein>
    <submittedName>
        <fullName evidence="1">Uncharacterized protein</fullName>
    </submittedName>
</protein>
<dbReference type="Proteomes" id="UP001281761">
    <property type="component" value="Unassembled WGS sequence"/>
</dbReference>